<keyword evidence="3 7" id="KW-0479">Metal-binding</keyword>
<dbReference type="PRINTS" id="PR00157">
    <property type="entry name" value="PLASTOCYANIN"/>
</dbReference>
<name>A0A830F143_9EURY</name>
<evidence type="ECO:0000256" key="2">
    <source>
        <dbReference type="ARBA" id="ARBA00022448"/>
    </source>
</evidence>
<proteinExistence type="predicted"/>
<dbReference type="Gene3D" id="2.60.40.420">
    <property type="entry name" value="Cupredoxins - blue copper proteins"/>
    <property type="match status" value="1"/>
</dbReference>
<comment type="caution">
    <text evidence="10">The sequence shown here is derived from an EMBL/GenBank/DDBJ whole genome shotgun (WGS) entry which is preliminary data.</text>
</comment>
<keyword evidence="4" id="KW-0249">Electron transport</keyword>
<comment type="subcellular location">
    <subcellularLocation>
        <location evidence="1">Membrane</location>
    </subcellularLocation>
</comment>
<keyword evidence="2" id="KW-0813">Transport</keyword>
<keyword evidence="11" id="KW-1185">Reference proteome</keyword>
<evidence type="ECO:0000313" key="11">
    <source>
        <dbReference type="Proteomes" id="UP000628840"/>
    </source>
</evidence>
<feature type="binding site" evidence="7">
    <location>
        <position position="132"/>
    </location>
    <ligand>
        <name>Cu cation</name>
        <dbReference type="ChEBI" id="CHEBI:23378"/>
    </ligand>
</feature>
<keyword evidence="6" id="KW-0472">Membrane</keyword>
<organism evidence="10 11">
    <name type="scientific">Halarchaeum grantii</name>
    <dbReference type="NCBI Taxonomy" id="1193105"/>
    <lineage>
        <taxon>Archaea</taxon>
        <taxon>Methanobacteriati</taxon>
        <taxon>Methanobacteriota</taxon>
        <taxon>Stenosarchaea group</taxon>
        <taxon>Halobacteria</taxon>
        <taxon>Halobacteriales</taxon>
        <taxon>Halobacteriaceae</taxon>
    </lineage>
</organism>
<feature type="region of interest" description="Disordered" evidence="8">
    <location>
        <begin position="21"/>
        <end position="43"/>
    </location>
</feature>
<dbReference type="PROSITE" id="PS00196">
    <property type="entry name" value="COPPER_BLUE"/>
    <property type="match status" value="1"/>
</dbReference>
<dbReference type="RefSeq" id="WP_188880220.1">
    <property type="nucleotide sequence ID" value="NZ_BMPF01000001.1"/>
</dbReference>
<dbReference type="GO" id="GO:0016020">
    <property type="term" value="C:membrane"/>
    <property type="evidence" value="ECO:0007669"/>
    <property type="project" value="UniProtKB-SubCell"/>
</dbReference>
<evidence type="ECO:0000256" key="5">
    <source>
        <dbReference type="ARBA" id="ARBA00023008"/>
    </source>
</evidence>
<dbReference type="AlphaFoldDB" id="A0A830F143"/>
<feature type="binding site" evidence="7">
    <location>
        <position position="137"/>
    </location>
    <ligand>
        <name>Cu cation</name>
        <dbReference type="ChEBI" id="CHEBI:23378"/>
    </ligand>
</feature>
<evidence type="ECO:0000313" key="10">
    <source>
        <dbReference type="EMBL" id="GGL29206.1"/>
    </source>
</evidence>
<dbReference type="InterPro" id="IPR000923">
    <property type="entry name" value="BlueCu_1"/>
</dbReference>
<dbReference type="PANTHER" id="PTHR34192">
    <property type="entry name" value="PLASTOCYANIN MAJOR ISOFORM, CHLOROPLASTIC-RELATED"/>
    <property type="match status" value="1"/>
</dbReference>
<dbReference type="OrthoDB" id="4392at2157"/>
<evidence type="ECO:0000256" key="4">
    <source>
        <dbReference type="ARBA" id="ARBA00022982"/>
    </source>
</evidence>
<dbReference type="SUPFAM" id="SSF49503">
    <property type="entry name" value="Cupredoxins"/>
    <property type="match status" value="1"/>
</dbReference>
<dbReference type="PANTHER" id="PTHR34192:SF10">
    <property type="entry name" value="PLASTOCYANIN MAJOR ISOFORM, CHLOROPLASTIC-RELATED"/>
    <property type="match status" value="1"/>
</dbReference>
<dbReference type="Proteomes" id="UP000628840">
    <property type="component" value="Unassembled WGS sequence"/>
</dbReference>
<dbReference type="EMBL" id="BMPF01000001">
    <property type="protein sequence ID" value="GGL29206.1"/>
    <property type="molecule type" value="Genomic_DNA"/>
</dbReference>
<evidence type="ECO:0000259" key="9">
    <source>
        <dbReference type="Pfam" id="PF00127"/>
    </source>
</evidence>
<evidence type="ECO:0000256" key="3">
    <source>
        <dbReference type="ARBA" id="ARBA00022723"/>
    </source>
</evidence>
<feature type="domain" description="Blue (type 1) copper" evidence="9">
    <location>
        <begin position="46"/>
        <end position="142"/>
    </location>
</feature>
<dbReference type="InterPro" id="IPR028871">
    <property type="entry name" value="BlueCu_1_BS"/>
</dbReference>
<comment type="cofactor">
    <cofactor evidence="7">
        <name>Cu(2+)</name>
        <dbReference type="ChEBI" id="CHEBI:29036"/>
    </cofactor>
    <text evidence="7">The crystal structure with reduced Cu(1+) has also been determined.</text>
</comment>
<evidence type="ECO:0000256" key="1">
    <source>
        <dbReference type="ARBA" id="ARBA00004370"/>
    </source>
</evidence>
<evidence type="ECO:0000256" key="7">
    <source>
        <dbReference type="PIRSR" id="PIRSR602387-1"/>
    </source>
</evidence>
<dbReference type="InterPro" id="IPR002387">
    <property type="entry name" value="Plastocyanin"/>
</dbReference>
<gene>
    <name evidence="10" type="ORF">GCM10009037_11160</name>
</gene>
<dbReference type="InterPro" id="IPR008972">
    <property type="entry name" value="Cupredoxin"/>
</dbReference>
<protein>
    <recommendedName>
        <fullName evidence="9">Blue (type 1) copper domain-containing protein</fullName>
    </recommendedName>
</protein>
<accession>A0A830F143</accession>
<dbReference type="GO" id="GO:0009055">
    <property type="term" value="F:electron transfer activity"/>
    <property type="evidence" value="ECO:0007669"/>
    <property type="project" value="InterPro"/>
</dbReference>
<reference evidence="10 11" key="1">
    <citation type="journal article" date="2019" name="Int. J. Syst. Evol. Microbiol.">
        <title>The Global Catalogue of Microorganisms (GCM) 10K type strain sequencing project: providing services to taxonomists for standard genome sequencing and annotation.</title>
        <authorList>
            <consortium name="The Broad Institute Genomics Platform"/>
            <consortium name="The Broad Institute Genome Sequencing Center for Infectious Disease"/>
            <person name="Wu L."/>
            <person name="Ma J."/>
        </authorList>
    </citation>
    <scope>NUCLEOTIDE SEQUENCE [LARGE SCALE GENOMIC DNA]</scope>
    <source>
        <strain evidence="10 11">JCM 19585</strain>
    </source>
</reference>
<dbReference type="Pfam" id="PF00127">
    <property type="entry name" value="Copper-bind"/>
    <property type="match status" value="1"/>
</dbReference>
<keyword evidence="5 7" id="KW-0186">Copper</keyword>
<sequence>MKRRQFITKAGGAGLVASGVVGSASAQEGESDPRTGSGTQDDPYVVEMHTDGSEYLFDPVGLYVEEGDWVRWVNASGSHSTTAYSPSNPNAEVSLIPEGAEPWNSGTFQEQGATFDYQFQAAGTYDYYCIPHKTLGMVGRVVCGEPGGPAENNEIPDDVGSGILPDSETIVEEKALAYPYFPETSGGPLPSLALGAATLFGLGNVYLLSQTDRFSGRYDQDATDDTEIE</sequence>
<dbReference type="GO" id="GO:0005507">
    <property type="term" value="F:copper ion binding"/>
    <property type="evidence" value="ECO:0007669"/>
    <property type="project" value="InterPro"/>
</dbReference>
<feature type="binding site" evidence="7">
    <location>
        <position position="129"/>
    </location>
    <ligand>
        <name>Cu cation</name>
        <dbReference type="ChEBI" id="CHEBI:23378"/>
    </ligand>
</feature>
<evidence type="ECO:0000256" key="8">
    <source>
        <dbReference type="SAM" id="MobiDB-lite"/>
    </source>
</evidence>
<evidence type="ECO:0000256" key="6">
    <source>
        <dbReference type="ARBA" id="ARBA00023136"/>
    </source>
</evidence>